<name>A0A086JUI8_TOXGO</name>
<dbReference type="Pfam" id="PF05649">
    <property type="entry name" value="Peptidase_M13_N"/>
    <property type="match status" value="1"/>
</dbReference>
<dbReference type="InterPro" id="IPR000718">
    <property type="entry name" value="Peptidase_M13"/>
</dbReference>
<dbReference type="SMR" id="A0A086JUI8"/>
<evidence type="ECO:0000256" key="3">
    <source>
        <dbReference type="ARBA" id="ARBA00022670"/>
    </source>
</evidence>
<feature type="compositionally biased region" description="Low complexity" evidence="8">
    <location>
        <begin position="144"/>
        <end position="154"/>
    </location>
</feature>
<evidence type="ECO:0000256" key="4">
    <source>
        <dbReference type="ARBA" id="ARBA00022723"/>
    </source>
</evidence>
<dbReference type="EMBL" id="AEYH02002710">
    <property type="protein sequence ID" value="KFG35806.1"/>
    <property type="molecule type" value="Genomic_DNA"/>
</dbReference>
<keyword evidence="3" id="KW-0645">Protease</keyword>
<dbReference type="GO" id="GO:0005886">
    <property type="term" value="C:plasma membrane"/>
    <property type="evidence" value="ECO:0007669"/>
    <property type="project" value="TreeGrafter"/>
</dbReference>
<dbReference type="PROSITE" id="PS51885">
    <property type="entry name" value="NEPRILYSIN"/>
    <property type="match status" value="1"/>
</dbReference>
<feature type="domain" description="Peptidase M13 N-terminal" evidence="11">
    <location>
        <begin position="236"/>
        <end position="725"/>
    </location>
</feature>
<evidence type="ECO:0000256" key="1">
    <source>
        <dbReference type="ARBA" id="ARBA00001947"/>
    </source>
</evidence>
<feature type="signal peptide" evidence="9">
    <location>
        <begin position="1"/>
        <end position="31"/>
    </location>
</feature>
<dbReference type="InterPro" id="IPR024079">
    <property type="entry name" value="MetalloPept_cat_dom_sf"/>
</dbReference>
<keyword evidence="6" id="KW-0862">Zinc</keyword>
<dbReference type="Gene3D" id="1.10.1380.10">
    <property type="entry name" value="Neutral endopeptidase , domain2"/>
    <property type="match status" value="1"/>
</dbReference>
<dbReference type="InterPro" id="IPR008753">
    <property type="entry name" value="Peptidase_M13_N"/>
</dbReference>
<dbReference type="SUPFAM" id="SSF55486">
    <property type="entry name" value="Metalloproteases ('zincins'), catalytic domain"/>
    <property type="match status" value="1"/>
</dbReference>
<comment type="similarity">
    <text evidence="2">Belongs to the peptidase M13 family.</text>
</comment>
<comment type="cofactor">
    <cofactor evidence="1">
        <name>Zn(2+)</name>
        <dbReference type="ChEBI" id="CHEBI:29105"/>
    </cofactor>
</comment>
<sequence length="1038" mass="117478">MDSLRCPQRFFTPKLLLYLWSGSFLASLLRATDACSAPQYHPDNFELTKTLERRRLEPVSWSTENKVLAPPKVPGLLAENAAVENFVQSRSISGETADEQNKKHENVLGNLNLDAFLLAADAGIPAEEQHSGTVNADEHTHGASSSFPRSNASSQTRSYSTLRDESRSTGDTASPVEMNQAREQHGDEDDASKFSFPFLKPPGRYPPPENLACVDSAQCARIAEMIKRDMNPRADPCYDAEEYFCGGWKTRTSLPADESSWTLSFDTLARDTRDYLKTTLEARSCSDMRDELHRQTPQDSVFSNLNSPSSVIGETGNRVDEWDVLATCMYEACMDEEAIDARGATPLTDRMFGRSERGSMSLEFLLDTDFEAEAIHLAERGNTHPDSSAISTFPVSREAVLVQRLQAIFHRLKDVLFWSAYVGPNELHPDQGQTLNLGSLKLGLSYHFYEEDHLDYQRYYKEHMANILQIFEAHLLKTHPQLLARAQKVNPNLRRSYSERAQRIFDLEKNDLRPLVLSPEETRKVTQYTHEVTFGELKASTDALDVEALLHLYLDMLPRKLGEQAPSASSLGGKIAFTSSGVVVDDSLVLLIHEKNYFAKLETTLRSVDWDVLHDYILYKVVRSDASMLSRDFRDEIKRYSKQVTKAEPLPRWRTCVSSVPQWILARRYVLGRFDRQKKQTVQLMVTRIRSAFKSLLEEYAWMDEPTREEALEKLAGMQEKIGFPDWLLDDYETYFTRYYGDKSAALELASIHFEVQWHLGLEAIRSQLAEFGEPVDRREWAMKPHSVNAYFSPSQNEIAFMAAVLQEPSLFVASPHASLGEDTVVKALSYGAIAGVIAHEITHGFDDVGKEYDVKGRLRNWWTPESEEAFKAEATCMKDQYSGYSVVIVDVENDKAIYNTRPSREASEVEHSDGSSGQKTVRVRGDLTLGENIADNGGIQLAWAALKLELSPEQLNSRPLENYGVTLTTAQLFTFSWGHFWCEIALDSFIRRQVETDPHSPARFRIQGPLANFGLFAEQEQCPVGSLMNPETKCRVW</sequence>
<evidence type="ECO:0000256" key="5">
    <source>
        <dbReference type="ARBA" id="ARBA00022801"/>
    </source>
</evidence>
<protein>
    <submittedName>
        <fullName evidence="12">Peptidase family M13 protein</fullName>
        <ecNumber evidence="12">3.4.24.71</ecNumber>
    </submittedName>
</protein>
<dbReference type="CDD" id="cd08662">
    <property type="entry name" value="M13"/>
    <property type="match status" value="1"/>
</dbReference>
<organism evidence="12 13">
    <name type="scientific">Toxoplasma gondii FOU</name>
    <dbReference type="NCBI Taxonomy" id="943167"/>
    <lineage>
        <taxon>Eukaryota</taxon>
        <taxon>Sar</taxon>
        <taxon>Alveolata</taxon>
        <taxon>Apicomplexa</taxon>
        <taxon>Conoidasida</taxon>
        <taxon>Coccidia</taxon>
        <taxon>Eucoccidiorida</taxon>
        <taxon>Eimeriorina</taxon>
        <taxon>Sarcocystidae</taxon>
        <taxon>Toxoplasma</taxon>
    </lineage>
</organism>
<evidence type="ECO:0000256" key="6">
    <source>
        <dbReference type="ARBA" id="ARBA00022833"/>
    </source>
</evidence>
<dbReference type="VEuPathDB" id="ToxoDB:TGFOU_295640"/>
<dbReference type="Proteomes" id="UP000028838">
    <property type="component" value="Unassembled WGS sequence"/>
</dbReference>
<dbReference type="InterPro" id="IPR018497">
    <property type="entry name" value="Peptidase_M13_C"/>
</dbReference>
<dbReference type="GO" id="GO:0004222">
    <property type="term" value="F:metalloendopeptidase activity"/>
    <property type="evidence" value="ECO:0007669"/>
    <property type="project" value="UniProtKB-EC"/>
</dbReference>
<reference evidence="12 13" key="1">
    <citation type="submission" date="2014-07" db="EMBL/GenBank/DDBJ databases">
        <authorList>
            <person name="Sibley D."/>
            <person name="Venepally P."/>
            <person name="Karamycheva S."/>
            <person name="Hadjithomas M."/>
            <person name="Khan A."/>
            <person name="Brunk B."/>
            <person name="Roos D."/>
            <person name="Caler E."/>
            <person name="Lorenzi H."/>
        </authorList>
    </citation>
    <scope>NUCLEOTIDE SEQUENCE [LARGE SCALE GENOMIC DNA]</scope>
    <source>
        <strain evidence="12 13">FOU</strain>
    </source>
</reference>
<dbReference type="GO" id="GO:0016485">
    <property type="term" value="P:protein processing"/>
    <property type="evidence" value="ECO:0007669"/>
    <property type="project" value="TreeGrafter"/>
</dbReference>
<feature type="chain" id="PRO_5001808663" evidence="9">
    <location>
        <begin position="32"/>
        <end position="1038"/>
    </location>
</feature>
<dbReference type="EC" id="3.4.24.71" evidence="12"/>
<keyword evidence="5 12" id="KW-0378">Hydrolase</keyword>
<evidence type="ECO:0000256" key="7">
    <source>
        <dbReference type="ARBA" id="ARBA00023049"/>
    </source>
</evidence>
<comment type="caution">
    <text evidence="12">The sequence shown here is derived from an EMBL/GenBank/DDBJ whole genome shotgun (WGS) entry which is preliminary data.</text>
</comment>
<feature type="domain" description="Peptidase M13 C-terminal" evidence="10">
    <location>
        <begin position="789"/>
        <end position="1037"/>
    </location>
</feature>
<dbReference type="Pfam" id="PF01431">
    <property type="entry name" value="Peptidase_M13"/>
    <property type="match status" value="1"/>
</dbReference>
<dbReference type="PRINTS" id="PR00786">
    <property type="entry name" value="NEPRILYSIN"/>
</dbReference>
<dbReference type="OrthoDB" id="331067at2759"/>
<keyword evidence="4" id="KW-0479">Metal-binding</keyword>
<accession>A0A086JUI8</accession>
<evidence type="ECO:0000259" key="10">
    <source>
        <dbReference type="Pfam" id="PF01431"/>
    </source>
</evidence>
<dbReference type="AlphaFoldDB" id="A0A086JUI8"/>
<dbReference type="GO" id="GO:0046872">
    <property type="term" value="F:metal ion binding"/>
    <property type="evidence" value="ECO:0007669"/>
    <property type="project" value="UniProtKB-KW"/>
</dbReference>
<evidence type="ECO:0000256" key="8">
    <source>
        <dbReference type="SAM" id="MobiDB-lite"/>
    </source>
</evidence>
<dbReference type="InterPro" id="IPR042089">
    <property type="entry name" value="Peptidase_M13_dom_2"/>
</dbReference>
<evidence type="ECO:0000313" key="13">
    <source>
        <dbReference type="Proteomes" id="UP000028838"/>
    </source>
</evidence>
<evidence type="ECO:0000256" key="2">
    <source>
        <dbReference type="ARBA" id="ARBA00007357"/>
    </source>
</evidence>
<gene>
    <name evidence="12" type="ORF">TGFOU_295640</name>
</gene>
<feature type="compositionally biased region" description="Basic and acidic residues" evidence="8">
    <location>
        <begin position="903"/>
        <end position="914"/>
    </location>
</feature>
<evidence type="ECO:0000313" key="12">
    <source>
        <dbReference type="EMBL" id="KFG35806.1"/>
    </source>
</evidence>
<feature type="region of interest" description="Disordered" evidence="8">
    <location>
        <begin position="129"/>
        <end position="175"/>
    </location>
</feature>
<dbReference type="PANTHER" id="PTHR11733:SF167">
    <property type="entry name" value="FI17812P1-RELATED"/>
    <property type="match status" value="1"/>
</dbReference>
<dbReference type="PANTHER" id="PTHR11733">
    <property type="entry name" value="ZINC METALLOPROTEASE FAMILY M13 NEPRILYSIN-RELATED"/>
    <property type="match status" value="1"/>
</dbReference>
<keyword evidence="7" id="KW-0482">Metalloprotease</keyword>
<evidence type="ECO:0000259" key="11">
    <source>
        <dbReference type="Pfam" id="PF05649"/>
    </source>
</evidence>
<feature type="region of interest" description="Disordered" evidence="8">
    <location>
        <begin position="902"/>
        <end position="922"/>
    </location>
</feature>
<proteinExistence type="inferred from homology"/>
<keyword evidence="9" id="KW-0732">Signal</keyword>
<evidence type="ECO:0000256" key="9">
    <source>
        <dbReference type="SAM" id="SignalP"/>
    </source>
</evidence>
<dbReference type="Gene3D" id="3.40.390.10">
    <property type="entry name" value="Collagenase (Catalytic Domain)"/>
    <property type="match status" value="1"/>
</dbReference>